<keyword evidence="1" id="KW-0472">Membrane</keyword>
<evidence type="ECO:0000256" key="1">
    <source>
        <dbReference type="SAM" id="Phobius"/>
    </source>
</evidence>
<dbReference type="Proteomes" id="UP000684084">
    <property type="component" value="Unassembled WGS sequence"/>
</dbReference>
<keyword evidence="1" id="KW-1133">Transmembrane helix</keyword>
<evidence type="ECO:0000313" key="3">
    <source>
        <dbReference type="Proteomes" id="UP000684084"/>
    </source>
</evidence>
<dbReference type="AlphaFoldDB" id="A0A916DYG6"/>
<sequence length="157" mass="18561">MASFFEAEVYFASVSKWIDNLKIVPIGGITSHMTYGQTDLDNLFLRVLRKFFLFYFRFLDASWNIDSKVIRSKICDRLFFWLPFTIGFLLGFFQLSALDIWISDFVRHWILNTEFLLQYLAAHVISALHLGVRFLSRSGTIQLGNFLEWIFLVRLER</sequence>
<proteinExistence type="predicted"/>
<comment type="caution">
    <text evidence="2">The sequence shown here is derived from an EMBL/GenBank/DDBJ whole genome shotgun (WGS) entry which is preliminary data.</text>
</comment>
<protein>
    <submittedName>
        <fullName evidence="2">Uncharacterized protein</fullName>
    </submittedName>
</protein>
<reference evidence="2" key="1">
    <citation type="submission" date="2020-05" db="EMBL/GenBank/DDBJ databases">
        <authorList>
            <person name="Rincon C."/>
            <person name="Sanders R I."/>
            <person name="Robbins C."/>
            <person name="Chaturvedi A."/>
        </authorList>
    </citation>
    <scope>NUCLEOTIDE SEQUENCE</scope>
    <source>
        <strain evidence="2">CHB12</strain>
    </source>
</reference>
<name>A0A916DYG6_9GLOM</name>
<dbReference type="OrthoDB" id="10315584at2759"/>
<evidence type="ECO:0000313" key="2">
    <source>
        <dbReference type="EMBL" id="CAB5305173.1"/>
    </source>
</evidence>
<feature type="transmembrane region" description="Helical" evidence="1">
    <location>
        <begin position="78"/>
        <end position="103"/>
    </location>
</feature>
<accession>A0A916DYG6</accession>
<feature type="transmembrane region" description="Helical" evidence="1">
    <location>
        <begin position="115"/>
        <end position="135"/>
    </location>
</feature>
<dbReference type="VEuPathDB" id="FungiDB:RhiirFUN_023582"/>
<keyword evidence="1" id="KW-0812">Transmembrane</keyword>
<dbReference type="EMBL" id="CAGKOT010000001">
    <property type="protein sequence ID" value="CAB5305173.1"/>
    <property type="molecule type" value="Genomic_DNA"/>
</dbReference>
<organism evidence="2 3">
    <name type="scientific">Rhizophagus irregularis</name>
    <dbReference type="NCBI Taxonomy" id="588596"/>
    <lineage>
        <taxon>Eukaryota</taxon>
        <taxon>Fungi</taxon>
        <taxon>Fungi incertae sedis</taxon>
        <taxon>Mucoromycota</taxon>
        <taxon>Glomeromycotina</taxon>
        <taxon>Glomeromycetes</taxon>
        <taxon>Glomerales</taxon>
        <taxon>Glomeraceae</taxon>
        <taxon>Rhizophagus</taxon>
    </lineage>
</organism>
<gene>
    <name evidence="2" type="ORF">CHRIB12_LOCUS1173</name>
</gene>